<name>A0A9J7IQL8_SPOLT</name>
<feature type="region of interest" description="Disordered" evidence="6">
    <location>
        <begin position="617"/>
        <end position="662"/>
    </location>
</feature>
<dbReference type="Gene3D" id="2.60.220.50">
    <property type="match status" value="1"/>
</dbReference>
<feature type="transmembrane region" description="Helical" evidence="7">
    <location>
        <begin position="1078"/>
        <end position="1099"/>
    </location>
</feature>
<dbReference type="PANTHER" id="PTHR12011">
    <property type="entry name" value="ADHESION G-PROTEIN COUPLED RECEPTOR"/>
    <property type="match status" value="1"/>
</dbReference>
<feature type="transmembrane region" description="Helical" evidence="7">
    <location>
        <begin position="1033"/>
        <end position="1057"/>
    </location>
</feature>
<dbReference type="Gene3D" id="1.20.1070.10">
    <property type="entry name" value="Rhodopsin 7-helix transmembrane proteins"/>
    <property type="match status" value="1"/>
</dbReference>
<keyword evidence="11" id="KW-1185">Reference proteome</keyword>
<dbReference type="PANTHER" id="PTHR12011:SF347">
    <property type="entry name" value="FI21270P1-RELATED"/>
    <property type="match status" value="1"/>
</dbReference>
<comment type="subcellular location">
    <subcellularLocation>
        <location evidence="1">Membrane</location>
        <topology evidence="1">Multi-pass membrane protein</topology>
    </subcellularLocation>
</comment>
<evidence type="ECO:0000256" key="4">
    <source>
        <dbReference type="ARBA" id="ARBA00023136"/>
    </source>
</evidence>
<feature type="domain" description="G-protein coupled receptors family 2 profile 2" evidence="10">
    <location>
        <begin position="971"/>
        <end position="1218"/>
    </location>
</feature>
<dbReference type="OrthoDB" id="10037534at2759"/>
<feature type="chain" id="PRO_5039893237" evidence="8">
    <location>
        <begin position="28"/>
        <end position="1280"/>
    </location>
</feature>
<keyword evidence="8" id="KW-0732">Signal</keyword>
<organism evidence="11 12">
    <name type="scientific">Spodoptera litura</name>
    <name type="common">Asian cotton leafworm</name>
    <dbReference type="NCBI Taxonomy" id="69820"/>
    <lineage>
        <taxon>Eukaryota</taxon>
        <taxon>Metazoa</taxon>
        <taxon>Ecdysozoa</taxon>
        <taxon>Arthropoda</taxon>
        <taxon>Hexapoda</taxon>
        <taxon>Insecta</taxon>
        <taxon>Pterygota</taxon>
        <taxon>Neoptera</taxon>
        <taxon>Endopterygota</taxon>
        <taxon>Lepidoptera</taxon>
        <taxon>Glossata</taxon>
        <taxon>Ditrysia</taxon>
        <taxon>Noctuoidea</taxon>
        <taxon>Noctuidae</taxon>
        <taxon>Amphipyrinae</taxon>
        <taxon>Spodoptera</taxon>
    </lineage>
</organism>
<sequence>MKMVQLHRIPTVATIILLLVLQPALEAKKSKRVICPVGFQIAYSNLKGDLICYRLKGPEKLTDTYVGCSGNLYTSKLYNSLNLTKSDLVLWTEYKSLYPGGPFIDYSFTKSIGSLVETSFEISNLHRSIDEELCVVMDPVSNFTTAKCDEEYYRYCLVHPYVEADDMSTEGCETFNDSYRFWSPKSTCLSAATAVGGGTVRATWNQSKEICEKRGGTLLYNGWRYSNNPLLHISSDQYPAFPLGITYDPQRHMNIVSGDTTEPPTTWHLDEHFKMMGGNETSFGAVKNDLWELVNSSYIFYDVICEKNVELKRANLVVSADDQNKLILTVAEKVKEDNIYCFTDSESYSPTTVKISSDGVHNKLYTYILKPIADGYYWCVHIDSKRYQVSESNKALWVREETSLQNNYAVKLVLDQEYTFDNLERLKKNWEKKLKAYIFYSTSYYKINGGAEVTQDPKVFEDTLFAFKLAHPDLKPTKEKDIIYEIKLKKVFLDKKTILIHIHLNPNMLPVQPGSWEGLQIVYMKPIYYCNADNHDFVESVTVQCRIHTCIGNFNDGVQVVTTMDDGCIMSTKLPTLYKNQVPPPYNATVPGNITSSTASIPTTNNSFDNTTDCSEYCDTTTPANENSSDSSEESTSEPTTMNNPDIISSPSSPTFSPSTTSVTFVTMAPETIRTEMPIITTMMTTTTEVVTSPPPPPPPPTTTIPTTLAPEDQLQQVINDLDNLINSEPTSPVSVDEINTAFDQVDGLLAENLELNIPGELLHLLDGIGTRLDLAGSENATTIRDNIALVVAQAEAEQPVNGLRIVARDIDNFTSDTFQIIRDRVDSSTLQKDSSEVVVKLPDSVAASSRRISFVVFRNDRAFHASPTNEYRVSSRVLSINVENVTEFERGETVDLHFSSLISPERNTSRSCAFWVFEDNGKGYWSQEGCTFIRASRRGMLDTCRCTHLTHFAEVLIPRAVFSEANEKALEIISVIGCCLSMLGVILVGITAVLFRSWRRDFNNKIWLQLCIAVLLLVICFLIAVYVRFDNYGFACMLVGVLMHYSVLASFCWMLVAAIISYRRLVMVFSRDASHKLLRASAFSWGAPCAIVGILLSVDPRSYAGRFEEKTPTGAFCYPSGLSLWLAVYAPIAVMLLANWTLFILIVRSVYASRRIQRHGDSNEALRCASVSCLLVFMFGLPWIFGLFAFNLVLAYLFALTATFQGFVLFMFFVVGNKKTRDLWFNKLRIKQTRKIPVTSSTYTNRSTAAGARGAPQTSVEAKVSKPKSLASSDDSRFS</sequence>
<feature type="transmembrane region" description="Helical" evidence="7">
    <location>
        <begin position="1195"/>
        <end position="1216"/>
    </location>
</feature>
<keyword evidence="5" id="KW-1015">Disulfide bond</keyword>
<dbReference type="InterPro" id="IPR000832">
    <property type="entry name" value="GPCR_2_secretin-like"/>
</dbReference>
<dbReference type="PRINTS" id="PR00249">
    <property type="entry name" value="GPCRSECRETIN"/>
</dbReference>
<evidence type="ECO:0000256" key="1">
    <source>
        <dbReference type="ARBA" id="ARBA00004141"/>
    </source>
</evidence>
<gene>
    <name evidence="12" type="primary">LOC111351796</name>
</gene>
<feature type="compositionally biased region" description="Low complexity" evidence="6">
    <location>
        <begin position="637"/>
        <end position="662"/>
    </location>
</feature>
<dbReference type="PROSITE" id="PS50221">
    <property type="entry name" value="GAIN_B"/>
    <property type="match status" value="1"/>
</dbReference>
<evidence type="ECO:0000256" key="2">
    <source>
        <dbReference type="ARBA" id="ARBA00022692"/>
    </source>
</evidence>
<dbReference type="GO" id="GO:0007166">
    <property type="term" value="P:cell surface receptor signaling pathway"/>
    <property type="evidence" value="ECO:0007669"/>
    <property type="project" value="InterPro"/>
</dbReference>
<dbReference type="Pfam" id="PF00002">
    <property type="entry name" value="7tm_2"/>
    <property type="match status" value="1"/>
</dbReference>
<evidence type="ECO:0000256" key="6">
    <source>
        <dbReference type="SAM" id="MobiDB-lite"/>
    </source>
</evidence>
<protein>
    <submittedName>
        <fullName evidence="12">Adhesion G-protein coupled receptor G2-like isoform X1</fullName>
    </submittedName>
</protein>
<reference evidence="12" key="1">
    <citation type="submission" date="2025-08" db="UniProtKB">
        <authorList>
            <consortium name="RefSeq"/>
        </authorList>
    </citation>
    <scope>IDENTIFICATION</scope>
    <source>
        <strain evidence="12">Ishihara</strain>
        <tissue evidence="12">Whole body</tissue>
    </source>
</reference>
<feature type="signal peptide" evidence="8">
    <location>
        <begin position="1"/>
        <end position="27"/>
    </location>
</feature>
<evidence type="ECO:0000259" key="9">
    <source>
        <dbReference type="PROSITE" id="PS50221"/>
    </source>
</evidence>
<dbReference type="GO" id="GO:0005886">
    <property type="term" value="C:plasma membrane"/>
    <property type="evidence" value="ECO:0007669"/>
    <property type="project" value="TreeGrafter"/>
</dbReference>
<feature type="transmembrane region" description="Helical" evidence="7">
    <location>
        <begin position="973"/>
        <end position="996"/>
    </location>
</feature>
<evidence type="ECO:0000256" key="8">
    <source>
        <dbReference type="SAM" id="SignalP"/>
    </source>
</evidence>
<evidence type="ECO:0000256" key="3">
    <source>
        <dbReference type="ARBA" id="ARBA00022989"/>
    </source>
</evidence>
<dbReference type="InterPro" id="IPR057244">
    <property type="entry name" value="GAIN_B"/>
</dbReference>
<proteinExistence type="predicted"/>
<dbReference type="CDD" id="cd15040">
    <property type="entry name" value="7tmB2_Adhesion"/>
    <property type="match status" value="1"/>
</dbReference>
<keyword evidence="2 7" id="KW-0812">Transmembrane</keyword>
<keyword evidence="4 7" id="KW-0472">Membrane</keyword>
<dbReference type="AlphaFoldDB" id="A0A9J7IQL8"/>
<feature type="region of interest" description="Disordered" evidence="6">
    <location>
        <begin position="1242"/>
        <end position="1280"/>
    </location>
</feature>
<dbReference type="SUPFAM" id="SSF81321">
    <property type="entry name" value="Family A G protein-coupled receptor-like"/>
    <property type="match status" value="1"/>
</dbReference>
<dbReference type="InterPro" id="IPR000203">
    <property type="entry name" value="GPS"/>
</dbReference>
<evidence type="ECO:0000259" key="10">
    <source>
        <dbReference type="PROSITE" id="PS50261"/>
    </source>
</evidence>
<feature type="transmembrane region" description="Helical" evidence="7">
    <location>
        <begin position="1169"/>
        <end position="1189"/>
    </location>
</feature>
<evidence type="ECO:0000313" key="11">
    <source>
        <dbReference type="Proteomes" id="UP000301870"/>
    </source>
</evidence>
<dbReference type="Pfam" id="PF01825">
    <property type="entry name" value="GPS"/>
    <property type="match status" value="1"/>
</dbReference>
<dbReference type="PROSITE" id="PS50261">
    <property type="entry name" value="G_PROTEIN_RECEP_F2_4"/>
    <property type="match status" value="1"/>
</dbReference>
<dbReference type="InterPro" id="IPR017981">
    <property type="entry name" value="GPCR_2-like_7TM"/>
</dbReference>
<dbReference type="RefSeq" id="XP_022819710.1">
    <property type="nucleotide sequence ID" value="XM_022963942.1"/>
</dbReference>
<feature type="domain" description="GAIN-B" evidence="9">
    <location>
        <begin position="817"/>
        <end position="964"/>
    </location>
</feature>
<dbReference type="GeneID" id="111351796"/>
<accession>A0A9J7IQL8</accession>
<feature type="transmembrane region" description="Helical" evidence="7">
    <location>
        <begin position="1008"/>
        <end position="1027"/>
    </location>
</feature>
<evidence type="ECO:0000256" key="5">
    <source>
        <dbReference type="ARBA" id="ARBA00023157"/>
    </source>
</evidence>
<evidence type="ECO:0000256" key="7">
    <source>
        <dbReference type="SAM" id="Phobius"/>
    </source>
</evidence>
<keyword evidence="3 7" id="KW-1133">Transmembrane helix</keyword>
<dbReference type="InterPro" id="IPR046338">
    <property type="entry name" value="GAIN_dom_sf"/>
</dbReference>
<feature type="transmembrane region" description="Helical" evidence="7">
    <location>
        <begin position="1125"/>
        <end position="1148"/>
    </location>
</feature>
<dbReference type="KEGG" id="sliu:111351796"/>
<dbReference type="Proteomes" id="UP000301870">
    <property type="component" value="Chromosome 14"/>
</dbReference>
<dbReference type="GO" id="GO:0004930">
    <property type="term" value="F:G protein-coupled receptor activity"/>
    <property type="evidence" value="ECO:0007669"/>
    <property type="project" value="InterPro"/>
</dbReference>
<dbReference type="SMART" id="SM00303">
    <property type="entry name" value="GPS"/>
    <property type="match status" value="1"/>
</dbReference>
<evidence type="ECO:0000313" key="12">
    <source>
        <dbReference type="RefSeq" id="XP_022819710.1"/>
    </source>
</evidence>